<feature type="binding site" evidence="14">
    <location>
        <position position="373"/>
    </location>
    <ligand>
        <name>4-CDP-2-C-methyl-D-erythritol 2-phosphate</name>
        <dbReference type="ChEBI" id="CHEBI:57919"/>
    </ligand>
</feature>
<dbReference type="PROSITE" id="PS01350">
    <property type="entry name" value="ISPF"/>
    <property type="match status" value="1"/>
</dbReference>
<feature type="binding site" evidence="14">
    <location>
        <begin position="237"/>
        <end position="239"/>
    </location>
    <ligand>
        <name>4-CDP-2-C-methyl-D-erythritol 2-phosphate</name>
        <dbReference type="ChEBI" id="CHEBI:57919"/>
    </ligand>
</feature>
<dbReference type="GO" id="GO:0019288">
    <property type="term" value="P:isopentenyl diphosphate biosynthetic process, methylerythritol 4-phosphate pathway"/>
    <property type="evidence" value="ECO:0007669"/>
    <property type="project" value="UniProtKB-UniRule"/>
</dbReference>
<feature type="binding site" evidence="14">
    <location>
        <begin position="268"/>
        <end position="269"/>
    </location>
    <ligand>
        <name>4-CDP-2-C-methyl-D-erythritol 2-phosphate</name>
        <dbReference type="ChEBI" id="CHEBI:57919"/>
    </ligand>
</feature>
<dbReference type="Pfam" id="PF02542">
    <property type="entry name" value="YgbB"/>
    <property type="match status" value="1"/>
</dbReference>
<feature type="site" description="Transition state stabilizer" evidence="14">
    <location>
        <position position="15"/>
    </location>
</feature>
<evidence type="ECO:0000256" key="1">
    <source>
        <dbReference type="ARBA" id="ARBA00000200"/>
    </source>
</evidence>
<comment type="pathway">
    <text evidence="4 14">Isoprenoid biosynthesis; isopentenyl diphosphate biosynthesis via DXP pathway; isopentenyl diphosphate from 1-deoxy-D-xylulose 5-phosphate: step 4/6.</text>
</comment>
<dbReference type="EMBL" id="CP006745">
    <property type="protein sequence ID" value="AHC73951.1"/>
    <property type="molecule type" value="Genomic_DNA"/>
</dbReference>
<feature type="binding site" evidence="14">
    <location>
        <begin position="366"/>
        <end position="369"/>
    </location>
    <ligand>
        <name>4-CDP-2-C-methyl-D-erythritol 2-phosphate</name>
        <dbReference type="ChEBI" id="CHEBI:57919"/>
    </ligand>
</feature>
<dbReference type="GO" id="GO:0016114">
    <property type="term" value="P:terpenoid biosynthetic process"/>
    <property type="evidence" value="ECO:0007669"/>
    <property type="project" value="InterPro"/>
</dbReference>
<evidence type="ECO:0000256" key="8">
    <source>
        <dbReference type="ARBA" id="ARBA00022679"/>
    </source>
</evidence>
<organism evidence="16 17">
    <name type="scientific">Candidatus Endolissoclinum faulkneri L5</name>
    <dbReference type="NCBI Taxonomy" id="1401328"/>
    <lineage>
        <taxon>Bacteria</taxon>
        <taxon>Pseudomonadati</taxon>
        <taxon>Pseudomonadota</taxon>
        <taxon>Alphaproteobacteria</taxon>
        <taxon>Rhodospirillales</taxon>
        <taxon>Rhodospirillaceae</taxon>
        <taxon>Candidatus Endolissoclinum</taxon>
    </lineage>
</organism>
<dbReference type="InterPro" id="IPR018294">
    <property type="entry name" value="ISPD_synthase_CS"/>
</dbReference>
<dbReference type="InterPro" id="IPR034683">
    <property type="entry name" value="IspD/TarI"/>
</dbReference>
<dbReference type="GO" id="GO:0008685">
    <property type="term" value="F:2-C-methyl-D-erythritol 2,4-cyclodiphosphate synthase activity"/>
    <property type="evidence" value="ECO:0007669"/>
    <property type="project" value="UniProtKB-UniRule"/>
</dbReference>
<dbReference type="InterPro" id="IPR001228">
    <property type="entry name" value="IspD"/>
</dbReference>
<keyword evidence="13 14" id="KW-0511">Multifunctional enzyme</keyword>
<dbReference type="STRING" id="1401328.P856_749"/>
<dbReference type="NCBIfam" id="TIGR00151">
    <property type="entry name" value="ispF"/>
    <property type="match status" value="1"/>
</dbReference>
<dbReference type="Proteomes" id="UP000018700">
    <property type="component" value="Chromosome"/>
</dbReference>
<evidence type="ECO:0000256" key="5">
    <source>
        <dbReference type="ARBA" id="ARBA00004787"/>
    </source>
</evidence>
<dbReference type="SUPFAM" id="SSF69765">
    <property type="entry name" value="IpsF-like"/>
    <property type="match status" value="1"/>
</dbReference>
<gene>
    <name evidence="16" type="primary">ispD</name>
    <name evidence="14" type="synonym">ispDF</name>
    <name evidence="16" type="ORF">P856_749</name>
</gene>
<dbReference type="InterPro" id="IPR026596">
    <property type="entry name" value="IspD/F"/>
</dbReference>
<dbReference type="InterPro" id="IPR003526">
    <property type="entry name" value="MECDP_synthase"/>
</dbReference>
<dbReference type="NCBIfam" id="TIGR00453">
    <property type="entry name" value="ispD"/>
    <property type="match status" value="1"/>
</dbReference>
<evidence type="ECO:0000256" key="7">
    <source>
        <dbReference type="ARBA" id="ARBA00009789"/>
    </source>
</evidence>
<dbReference type="CDD" id="cd02516">
    <property type="entry name" value="CDP-ME_synthetase"/>
    <property type="match status" value="1"/>
</dbReference>
<dbReference type="PANTHER" id="PTHR43181">
    <property type="entry name" value="2-C-METHYL-D-ERYTHRITOL 2,4-CYCLODIPHOSPHATE SYNTHASE, CHLOROPLASTIC"/>
    <property type="match status" value="1"/>
</dbReference>
<dbReference type="PATRIC" id="fig|1401328.3.peg.755"/>
<comment type="pathway">
    <text evidence="5 14">Isoprenoid biosynthesis; isopentenyl diphosphate biosynthesis via DXP pathway; isopentenyl diphosphate from 1-deoxy-D-xylulose 5-phosphate: step 2/6.</text>
</comment>
<dbReference type="HAMAP" id="MF_01520">
    <property type="entry name" value="IspDF"/>
    <property type="match status" value="1"/>
</dbReference>
<comment type="catalytic activity">
    <reaction evidence="2 14">
        <text>2-C-methyl-D-erythritol 4-phosphate + CTP + H(+) = 4-CDP-2-C-methyl-D-erythritol + diphosphate</text>
        <dbReference type="Rhea" id="RHEA:13429"/>
        <dbReference type="ChEBI" id="CHEBI:15378"/>
        <dbReference type="ChEBI" id="CHEBI:33019"/>
        <dbReference type="ChEBI" id="CHEBI:37563"/>
        <dbReference type="ChEBI" id="CHEBI:57823"/>
        <dbReference type="ChEBI" id="CHEBI:58262"/>
        <dbReference type="EC" id="2.7.7.60"/>
    </reaction>
</comment>
<evidence type="ECO:0000256" key="4">
    <source>
        <dbReference type="ARBA" id="ARBA00004709"/>
    </source>
</evidence>
<name>V9TTM0_9PROT</name>
<dbReference type="KEGG" id="efk:P856_749"/>
<keyword evidence="10 14" id="KW-0479">Metal-binding</keyword>
<protein>
    <recommendedName>
        <fullName evidence="14">Bifunctional enzyme IspD/IspF</fullName>
    </recommendedName>
    <domain>
        <recommendedName>
            <fullName evidence="14">2-C-methyl-D-erythritol 4-phosphate cytidylyltransferase</fullName>
            <ecNumber evidence="14">2.7.7.60</ecNumber>
        </recommendedName>
        <alternativeName>
            <fullName evidence="14">4-diphosphocytidyl-2C-methyl-D-erythritol synthase</fullName>
        </alternativeName>
        <alternativeName>
            <fullName evidence="14">MEP cytidylyltransferase</fullName>
            <shortName evidence="14">MCT</shortName>
        </alternativeName>
    </domain>
    <domain>
        <recommendedName>
            <fullName evidence="14">2-C-methyl-D-erythritol 2,4-cyclodiphosphate synthase</fullName>
            <shortName evidence="14">MECDP-synthase</shortName>
            <shortName evidence="14">MECPP-synthase</shortName>
            <shortName evidence="14">MECPS</shortName>
            <ecNumber evidence="14">4.6.1.12</ecNumber>
        </recommendedName>
    </domain>
</protein>
<feature type="domain" description="2-C-methyl-D-erythritol 2,4-cyclodiphosphate synthase" evidence="15">
    <location>
        <begin position="231"/>
        <end position="388"/>
    </location>
</feature>
<dbReference type="Pfam" id="PF01128">
    <property type="entry name" value="IspD"/>
    <property type="match status" value="1"/>
</dbReference>
<feature type="binding site" evidence="14">
    <location>
        <position position="276"/>
    </location>
    <ligand>
        <name>a divalent metal cation</name>
        <dbReference type="ChEBI" id="CHEBI:60240"/>
    </ligand>
</feature>
<comment type="similarity">
    <text evidence="14">In the C-terminal section; belongs to the IspF family.</text>
</comment>
<dbReference type="EC" id="2.7.7.60" evidence="14"/>
<feature type="binding site" evidence="14">
    <location>
        <position position="237"/>
    </location>
    <ligand>
        <name>a divalent metal cation</name>
        <dbReference type="ChEBI" id="CHEBI:60240"/>
    </ligand>
</feature>
<feature type="binding site" evidence="14">
    <location>
        <position position="239"/>
    </location>
    <ligand>
        <name>a divalent metal cation</name>
        <dbReference type="ChEBI" id="CHEBI:60240"/>
    </ligand>
</feature>
<evidence type="ECO:0000259" key="15">
    <source>
        <dbReference type="Pfam" id="PF02542"/>
    </source>
</evidence>
<dbReference type="RefSeq" id="WP_025300827.1">
    <property type="nucleotide sequence ID" value="NZ_CP006745.1"/>
</dbReference>
<evidence type="ECO:0000256" key="9">
    <source>
        <dbReference type="ARBA" id="ARBA00022695"/>
    </source>
</evidence>
<comment type="cofactor">
    <cofactor evidence="3 14">
        <name>a divalent metal cation</name>
        <dbReference type="ChEBI" id="CHEBI:60240"/>
    </cofactor>
</comment>
<dbReference type="UniPathway" id="UPA00056">
    <property type="reaction ID" value="UER00093"/>
</dbReference>
<dbReference type="InterPro" id="IPR036571">
    <property type="entry name" value="MECDP_synthase_sf"/>
</dbReference>
<reference evidence="16 17" key="1">
    <citation type="journal article" date="2013" name="PLoS ONE">
        <title>Bacterial endosymbiosis in a chordate host: long-term co-evolution and conservation of secondary metabolism.</title>
        <authorList>
            <person name="Kwan J.C."/>
            <person name="Schmidt E.W."/>
        </authorList>
    </citation>
    <scope>NUCLEOTIDE SEQUENCE [LARGE SCALE GENOMIC DNA]</scope>
    <source>
        <strain evidence="17">faulkneri L5</strain>
    </source>
</reference>
<dbReference type="HAMAP" id="MF_00108">
    <property type="entry name" value="IspD"/>
    <property type="match status" value="1"/>
</dbReference>
<keyword evidence="8 14" id="KW-0808">Transferase</keyword>
<evidence type="ECO:0000313" key="17">
    <source>
        <dbReference type="Proteomes" id="UP000018700"/>
    </source>
</evidence>
<dbReference type="OrthoDB" id="9804336at2"/>
<sequence length="396" mass="42821">MVTTVLILAAGKGVRIGGDLPKQYQLLAGIPILRRAILTFLNHPRIDNVQVIIAEDHRALYDVVVDGLDLSLPVIGGTKRQSSVLNGLESLALKNKPDLVLIHDAARPLSPSIVIDRVLDALETSTAVLPVLSVVDTLKRKVKARQTSINYVSSNEWWRTQTPQGMRFDNLLNAHRRAVAENISASDDGALMEWVGERVILVKGSEDSMKITIAEDFALAERLLAGAMETRVGIGFDVHRLVDNINCRSNGVLLGGIVVPHDQVLLGHSDADVGLHAITDALLGALGDGDIGVHFPNSDPQWHGAASNQFLSYACHQVRKAGGDIRHLDLTLICDFPKISQHREAMRNCIAKICDIPTIRMSVKATTTERLDFLGCANGIAAQAAATIAIPVTMPL</sequence>
<dbReference type="Gene3D" id="3.90.550.10">
    <property type="entry name" value="Spore Coat Polysaccharide Biosynthesis Protein SpsA, Chain A"/>
    <property type="match status" value="1"/>
</dbReference>
<comment type="similarity">
    <text evidence="6">Belongs to the IspF family.</text>
</comment>
<feature type="site" description="Positions MEP for the nucleophilic attack" evidence="14">
    <location>
        <position position="210"/>
    </location>
</feature>
<dbReference type="EC" id="4.6.1.12" evidence="14"/>
<dbReference type="SUPFAM" id="SSF53448">
    <property type="entry name" value="Nucleotide-diphospho-sugar transferases"/>
    <property type="match status" value="1"/>
</dbReference>
<dbReference type="InterPro" id="IPR029044">
    <property type="entry name" value="Nucleotide-diphossugar_trans"/>
</dbReference>
<dbReference type="FunFam" id="3.90.550.10:FF:000003">
    <property type="entry name" value="2-C-methyl-D-erythritol 4-phosphate cytidylyltransferase"/>
    <property type="match status" value="1"/>
</dbReference>
<feature type="site" description="Transition state stabilizer" evidence="14">
    <location>
        <position position="367"/>
    </location>
</feature>
<dbReference type="AlphaFoldDB" id="V9TTM0"/>
<dbReference type="eggNOG" id="COG0245">
    <property type="taxonomic scope" value="Bacteria"/>
</dbReference>
<comment type="similarity">
    <text evidence="7">Belongs to the IspD/TarI cytidylyltransferase family. IspD subfamily.</text>
</comment>
<comment type="function">
    <text evidence="14">Bifunctional enzyme that catalyzes the formation of 4-diphosphocytidyl-2-C-methyl-D-erythritol from CTP and 2-C-methyl-D-erythritol 4-phosphate (MEP) (IspD), and catalyzes the conversion of 4-diphosphocytidyl-2-C-methyl-D-erythritol 2-phosphate (CDP-ME2P) to 2-C-methyl-D-erythritol 2,4-cyclodiphosphate (ME-CPP) with a corresponding release of cytidine 5-monophosphate (CMP) (IspF).</text>
</comment>
<evidence type="ECO:0000256" key="11">
    <source>
        <dbReference type="ARBA" id="ARBA00023229"/>
    </source>
</evidence>
<evidence type="ECO:0000256" key="10">
    <source>
        <dbReference type="ARBA" id="ARBA00022723"/>
    </source>
</evidence>
<keyword evidence="11 14" id="KW-0414">Isoprene biosynthesis</keyword>
<keyword evidence="12 14" id="KW-0456">Lyase</keyword>
<keyword evidence="9 14" id="KW-0548">Nucleotidyltransferase</keyword>
<evidence type="ECO:0000256" key="12">
    <source>
        <dbReference type="ARBA" id="ARBA00023239"/>
    </source>
</evidence>
<evidence type="ECO:0000256" key="3">
    <source>
        <dbReference type="ARBA" id="ARBA00001968"/>
    </source>
</evidence>
<accession>V9TTM0</accession>
<dbReference type="eggNOG" id="COG1211">
    <property type="taxonomic scope" value="Bacteria"/>
</dbReference>
<dbReference type="CDD" id="cd00554">
    <property type="entry name" value="MECDP_synthase"/>
    <property type="match status" value="1"/>
</dbReference>
<comment type="similarity">
    <text evidence="14">In the N-terminal section; belongs to the IspD/TarI cytidylyltransferase family. IspD subfamily.</text>
</comment>
<dbReference type="Gene3D" id="3.30.1330.50">
    <property type="entry name" value="2-C-methyl-D-erythritol 2,4-cyclodiphosphate synthase"/>
    <property type="match status" value="1"/>
</dbReference>
<dbReference type="InterPro" id="IPR020555">
    <property type="entry name" value="MECDP_synthase_CS"/>
</dbReference>
<feature type="region of interest" description="2-C-methyl-D-erythritol 2,4-cyclodiphosphate synthase" evidence="14">
    <location>
        <begin position="231"/>
        <end position="396"/>
    </location>
</feature>
<evidence type="ECO:0000256" key="2">
    <source>
        <dbReference type="ARBA" id="ARBA00001282"/>
    </source>
</evidence>
<dbReference type="PANTHER" id="PTHR43181:SF1">
    <property type="entry name" value="2-C-METHYL-D-ERYTHRITOL 2,4-CYCLODIPHOSPHATE SYNTHASE, CHLOROPLASTIC"/>
    <property type="match status" value="1"/>
</dbReference>
<evidence type="ECO:0000256" key="14">
    <source>
        <dbReference type="HAMAP-Rule" id="MF_01520"/>
    </source>
</evidence>
<feature type="binding site" evidence="14">
    <location>
        <begin position="290"/>
        <end position="292"/>
    </location>
    <ligand>
        <name>4-CDP-2-C-methyl-D-erythritol 2-phosphate</name>
        <dbReference type="ChEBI" id="CHEBI:57919"/>
    </ligand>
</feature>
<dbReference type="HAMAP" id="MF_00107">
    <property type="entry name" value="IspF"/>
    <property type="match status" value="1"/>
</dbReference>
<comment type="catalytic activity">
    <reaction evidence="1 14">
        <text>4-CDP-2-C-methyl-D-erythritol 2-phosphate = 2-C-methyl-D-erythritol 2,4-cyclic diphosphate + CMP</text>
        <dbReference type="Rhea" id="RHEA:23864"/>
        <dbReference type="ChEBI" id="CHEBI:57919"/>
        <dbReference type="ChEBI" id="CHEBI:58483"/>
        <dbReference type="ChEBI" id="CHEBI:60377"/>
        <dbReference type="EC" id="4.6.1.12"/>
    </reaction>
</comment>
<dbReference type="PROSITE" id="PS01295">
    <property type="entry name" value="ISPD"/>
    <property type="match status" value="1"/>
</dbReference>
<proteinExistence type="inferred from homology"/>
<feature type="site" description="Transition state stabilizer" evidence="14">
    <location>
        <position position="22"/>
    </location>
</feature>
<comment type="caution">
    <text evidence="14">Lacks conserved residue(s) required for the propagation of feature annotation.</text>
</comment>
<dbReference type="HOGENOM" id="CLU_042800_2_3_5"/>
<evidence type="ECO:0000313" key="16">
    <source>
        <dbReference type="EMBL" id="AHC73951.1"/>
    </source>
</evidence>
<feature type="region of interest" description="2-C-methyl-D-erythritol 4-phosphate cytidylyltransferase" evidence="14">
    <location>
        <begin position="1"/>
        <end position="230"/>
    </location>
</feature>
<feature type="site" description="Transition state stabilizer" evidence="14">
    <location>
        <position position="268"/>
    </location>
</feature>
<keyword evidence="17" id="KW-1185">Reference proteome</keyword>
<evidence type="ECO:0000256" key="6">
    <source>
        <dbReference type="ARBA" id="ARBA00008480"/>
    </source>
</evidence>
<dbReference type="GO" id="GO:0046872">
    <property type="term" value="F:metal ion binding"/>
    <property type="evidence" value="ECO:0007669"/>
    <property type="project" value="UniProtKB-KW"/>
</dbReference>
<dbReference type="GO" id="GO:0050518">
    <property type="term" value="F:2-C-methyl-D-erythritol 4-phosphate cytidylyltransferase activity"/>
    <property type="evidence" value="ECO:0007669"/>
    <property type="project" value="UniProtKB-UniRule"/>
</dbReference>
<evidence type="ECO:0000256" key="13">
    <source>
        <dbReference type="ARBA" id="ARBA00023268"/>
    </source>
</evidence>